<feature type="region of interest" description="Disordered" evidence="4">
    <location>
        <begin position="73"/>
        <end position="94"/>
    </location>
</feature>
<dbReference type="GO" id="GO:0045717">
    <property type="term" value="P:negative regulation of fatty acid biosynthetic process"/>
    <property type="evidence" value="ECO:0007669"/>
    <property type="project" value="TreeGrafter"/>
</dbReference>
<dbReference type="PANTHER" id="PTHR15574:SF40">
    <property type="entry name" value="WD AND TETRATRICOPEPTIDE REPEATS PROTEIN 1"/>
    <property type="match status" value="1"/>
</dbReference>
<proteinExistence type="predicted"/>
<feature type="region of interest" description="Disordered" evidence="4">
    <location>
        <begin position="572"/>
        <end position="595"/>
    </location>
</feature>
<feature type="compositionally biased region" description="Low complexity" evidence="4">
    <location>
        <begin position="80"/>
        <end position="94"/>
    </location>
</feature>
<feature type="region of interest" description="Disordered" evidence="4">
    <location>
        <begin position="322"/>
        <end position="400"/>
    </location>
</feature>
<dbReference type="PROSITE" id="PS50082">
    <property type="entry name" value="WD_REPEATS_2"/>
    <property type="match status" value="1"/>
</dbReference>
<accession>A0A1B9J025</accession>
<dbReference type="GO" id="GO:0080008">
    <property type="term" value="C:Cul4-RING E3 ubiquitin ligase complex"/>
    <property type="evidence" value="ECO:0007669"/>
    <property type="project" value="TreeGrafter"/>
</dbReference>
<evidence type="ECO:0000313" key="6">
    <source>
        <dbReference type="Proteomes" id="UP000092583"/>
    </source>
</evidence>
<dbReference type="InterPro" id="IPR045151">
    <property type="entry name" value="DCAF8"/>
</dbReference>
<dbReference type="PROSITE" id="PS50294">
    <property type="entry name" value="WD_REPEATS_REGION"/>
    <property type="match status" value="1"/>
</dbReference>
<dbReference type="STRING" id="1331196.A0A1B9J025"/>
<dbReference type="AlphaFoldDB" id="A0A1B9J025"/>
<organism evidence="5 6">
    <name type="scientific">Kwoniella mangroviensis CBS 10435</name>
    <dbReference type="NCBI Taxonomy" id="1331196"/>
    <lineage>
        <taxon>Eukaryota</taxon>
        <taxon>Fungi</taxon>
        <taxon>Dikarya</taxon>
        <taxon>Basidiomycota</taxon>
        <taxon>Agaricomycotina</taxon>
        <taxon>Tremellomycetes</taxon>
        <taxon>Tremellales</taxon>
        <taxon>Cryptococcaceae</taxon>
        <taxon>Kwoniella</taxon>
    </lineage>
</organism>
<evidence type="ECO:0000313" key="5">
    <source>
        <dbReference type="EMBL" id="OCF61127.1"/>
    </source>
</evidence>
<feature type="compositionally biased region" description="Polar residues" evidence="4">
    <location>
        <begin position="322"/>
        <end position="332"/>
    </location>
</feature>
<dbReference type="GO" id="GO:0005737">
    <property type="term" value="C:cytoplasm"/>
    <property type="evidence" value="ECO:0007669"/>
    <property type="project" value="TreeGrafter"/>
</dbReference>
<feature type="region of interest" description="Disordered" evidence="4">
    <location>
        <begin position="1"/>
        <end position="29"/>
    </location>
</feature>
<dbReference type="InterPro" id="IPR001680">
    <property type="entry name" value="WD40_rpt"/>
</dbReference>
<evidence type="ECO:0000256" key="2">
    <source>
        <dbReference type="ARBA" id="ARBA00022737"/>
    </source>
</evidence>
<dbReference type="PANTHER" id="PTHR15574">
    <property type="entry name" value="WD REPEAT DOMAIN-CONTAINING FAMILY"/>
    <property type="match status" value="1"/>
</dbReference>
<dbReference type="Proteomes" id="UP000092583">
    <property type="component" value="Unassembled WGS sequence"/>
</dbReference>
<name>A0A1B9J025_9TREE</name>
<keyword evidence="6" id="KW-1185">Reference proteome</keyword>
<reference evidence="5 6" key="1">
    <citation type="submission" date="2013-07" db="EMBL/GenBank/DDBJ databases">
        <title>The Genome Sequence of Kwoniella mangroviensis CBS10435.</title>
        <authorList>
            <consortium name="The Broad Institute Genome Sequencing Platform"/>
            <person name="Cuomo C."/>
            <person name="Litvintseva A."/>
            <person name="Chen Y."/>
            <person name="Heitman J."/>
            <person name="Sun S."/>
            <person name="Springer D."/>
            <person name="Dromer F."/>
            <person name="Young S.K."/>
            <person name="Zeng Q."/>
            <person name="Gargeya S."/>
            <person name="Fitzgerald M."/>
            <person name="Abouelleil A."/>
            <person name="Alvarado L."/>
            <person name="Berlin A.M."/>
            <person name="Chapman S.B."/>
            <person name="Dewar J."/>
            <person name="Goldberg J."/>
            <person name="Griggs A."/>
            <person name="Gujja S."/>
            <person name="Hansen M."/>
            <person name="Howarth C."/>
            <person name="Imamovic A."/>
            <person name="Larimer J."/>
            <person name="McCowan C."/>
            <person name="Murphy C."/>
            <person name="Pearson M."/>
            <person name="Priest M."/>
            <person name="Roberts A."/>
            <person name="Saif S."/>
            <person name="Shea T."/>
            <person name="Sykes S."/>
            <person name="Wortman J."/>
            <person name="Nusbaum C."/>
            <person name="Birren B."/>
        </authorList>
    </citation>
    <scope>NUCLEOTIDE SEQUENCE [LARGE SCALE GENOMIC DNA]</scope>
    <source>
        <strain evidence="5 6">CBS 10435</strain>
    </source>
</reference>
<dbReference type="OrthoDB" id="2414538at2759"/>
<feature type="compositionally biased region" description="Acidic residues" evidence="4">
    <location>
        <begin position="355"/>
        <end position="400"/>
    </location>
</feature>
<dbReference type="Pfam" id="PF00400">
    <property type="entry name" value="WD40"/>
    <property type="match status" value="2"/>
</dbReference>
<evidence type="ECO:0000256" key="1">
    <source>
        <dbReference type="ARBA" id="ARBA00022574"/>
    </source>
</evidence>
<evidence type="ECO:0000256" key="3">
    <source>
        <dbReference type="PROSITE-ProRule" id="PRU00221"/>
    </source>
</evidence>
<evidence type="ECO:0000256" key="4">
    <source>
        <dbReference type="SAM" id="MobiDB-lite"/>
    </source>
</evidence>
<keyword evidence="1 3" id="KW-0853">WD repeat</keyword>
<feature type="repeat" description="WD" evidence="3">
    <location>
        <begin position="43"/>
        <end position="75"/>
    </location>
</feature>
<sequence>MPRHILRPLPKAFKPTPSSSSRHQRHDENMWETLDRVQVLGQTDGHRGCVNALSWSDDGKTLLSGSDDKRICIWQPDPHPSSSSSSSSSYSPHPLKLSDTISTGHRANIFSAKFLPNSSTPTIVSCAGDRDVRVFEVERLVRDTATGELKGERGDGVTILKCHKDRTKRIATENSPYLFLTVSEDGTVRQHDLRRPHTCRSQCPEPLFYAPKGVDLYSLSVSTVTPHIFAVAGRTDSAFICDRRMLPRQNPSWGPNIRSSGQVHCVRKLGLPNDEWDTVAPNNGNRLFGEERHITCVKMSPQNADEVAVSFAKHSTSLFSIYDSPPSSSIRNGSPIVVPPNEGSKKGSKSPSSPTDEDQDEDDEDDALDEFDEDEDEDDDMDLDAEDEEEEEDDEVEIDQDFMDMDPDIDILGFGGSNASRLETKAFDNVDTIYPRKSFKGARNVETVKDCNFLGTRADKICSGSDDGNFFVWDKDSGRLEGIWEGDGSVVNVMEQHPTLPLVAVSGIDNTVKMFAPTHKPISPSFSRMHLTQNIIERNTRLPRFLPGGSFERATLLQFLASRGIRVRAEPASHMNVENEERNEDDEGVEGCATQ</sequence>
<protein>
    <submittedName>
        <fullName evidence="5">Uncharacterized protein</fullName>
    </submittedName>
</protein>
<dbReference type="InterPro" id="IPR015943">
    <property type="entry name" value="WD40/YVTN_repeat-like_dom_sf"/>
</dbReference>
<dbReference type="SUPFAM" id="SSF50978">
    <property type="entry name" value="WD40 repeat-like"/>
    <property type="match status" value="1"/>
</dbReference>
<dbReference type="InterPro" id="IPR036322">
    <property type="entry name" value="WD40_repeat_dom_sf"/>
</dbReference>
<dbReference type="SMART" id="SM00320">
    <property type="entry name" value="WD40"/>
    <property type="match status" value="6"/>
</dbReference>
<dbReference type="EMBL" id="KI669459">
    <property type="protein sequence ID" value="OCF61127.1"/>
    <property type="molecule type" value="Genomic_DNA"/>
</dbReference>
<dbReference type="Gene3D" id="2.130.10.10">
    <property type="entry name" value="YVTN repeat-like/Quinoprotein amine dehydrogenase"/>
    <property type="match status" value="2"/>
</dbReference>
<keyword evidence="2" id="KW-0677">Repeat</keyword>
<reference evidence="6" key="2">
    <citation type="submission" date="2013-12" db="EMBL/GenBank/DDBJ databases">
        <title>Evolution of pathogenesis and genome organization in the Tremellales.</title>
        <authorList>
            <person name="Cuomo C."/>
            <person name="Litvintseva A."/>
            <person name="Heitman J."/>
            <person name="Chen Y."/>
            <person name="Sun S."/>
            <person name="Springer D."/>
            <person name="Dromer F."/>
            <person name="Young S."/>
            <person name="Zeng Q."/>
            <person name="Chapman S."/>
            <person name="Gujja S."/>
            <person name="Saif S."/>
            <person name="Birren B."/>
        </authorList>
    </citation>
    <scope>NUCLEOTIDE SEQUENCE [LARGE SCALE GENOMIC DNA]</scope>
    <source>
        <strain evidence="6">CBS 10435</strain>
    </source>
</reference>
<gene>
    <name evidence="5" type="ORF">L486_00771</name>
</gene>